<dbReference type="GO" id="GO:0016757">
    <property type="term" value="F:glycosyltransferase activity"/>
    <property type="evidence" value="ECO:0007669"/>
    <property type="project" value="UniProtKB-KW"/>
</dbReference>
<organism evidence="2 3">
    <name type="scientific">Granulicella cerasi</name>
    <dbReference type="NCBI Taxonomy" id="741063"/>
    <lineage>
        <taxon>Bacteria</taxon>
        <taxon>Pseudomonadati</taxon>
        <taxon>Acidobacteriota</taxon>
        <taxon>Terriglobia</taxon>
        <taxon>Terriglobales</taxon>
        <taxon>Acidobacteriaceae</taxon>
        <taxon>Granulicella</taxon>
    </lineage>
</organism>
<name>A0ABW1ZAW7_9BACT</name>
<dbReference type="EC" id="2.4.-.-" evidence="2"/>
<comment type="caution">
    <text evidence="2">The sequence shown here is derived from an EMBL/GenBank/DDBJ whole genome shotgun (WGS) entry which is preliminary data.</text>
</comment>
<dbReference type="InterPro" id="IPR050194">
    <property type="entry name" value="Glycosyltransferase_grp1"/>
</dbReference>
<feature type="domain" description="Glycosyl transferase family 1" evidence="1">
    <location>
        <begin position="229"/>
        <end position="383"/>
    </location>
</feature>
<dbReference type="EMBL" id="JBHSWI010000001">
    <property type="protein sequence ID" value="MFC6646341.1"/>
    <property type="molecule type" value="Genomic_DNA"/>
</dbReference>
<dbReference type="SUPFAM" id="SSF53756">
    <property type="entry name" value="UDP-Glycosyltransferase/glycogen phosphorylase"/>
    <property type="match status" value="1"/>
</dbReference>
<keyword evidence="3" id="KW-1185">Reference proteome</keyword>
<dbReference type="CDD" id="cd03801">
    <property type="entry name" value="GT4_PimA-like"/>
    <property type="match status" value="1"/>
</dbReference>
<dbReference type="PANTHER" id="PTHR45947">
    <property type="entry name" value="SULFOQUINOVOSYL TRANSFERASE SQD2"/>
    <property type="match status" value="1"/>
</dbReference>
<protein>
    <submittedName>
        <fullName evidence="2">Glycosyltransferase family 4 protein</fullName>
        <ecNumber evidence="2">2.4.-.-</ecNumber>
    </submittedName>
</protein>
<sequence length="410" mass="45367">MVSRVIIVAEHASVRFGGEASLPYHYFRVLRARGVDALLITHERTRTELEELFPHDRERLLFVPDMAAQKLFFRLSSFLPRRIAEATFGLANQLLTQHAQRKMVRELAAPGTVVHQPIPVSPKFPSLIANVGAPVIIGPMNGGMEYPPAFRRAEFASVNAAIALGRSFSGIFNRLLPGKQKAARLLVANPRTAAALPVEHRGRVVEIVENGVDLAKWPEASAYEAPATPRFLFMGRLVDWKALDLVLLAMVRVPQAELDVVGDGNMRAAWEQLARELNIGDRVHFHGWKSQAECAQMLQHSTALVLPSIYECGGAVVLEAMSVGRPVIATAWGGPADYLDTSCGILVEPTSRTAMIEGFADALEELARSPELCATLGRAARQRIVDHFDWEKKVDRVYALYEQVLAEQRR</sequence>
<evidence type="ECO:0000259" key="1">
    <source>
        <dbReference type="Pfam" id="PF00534"/>
    </source>
</evidence>
<reference evidence="3" key="1">
    <citation type="journal article" date="2019" name="Int. J. Syst. Evol. Microbiol.">
        <title>The Global Catalogue of Microorganisms (GCM) 10K type strain sequencing project: providing services to taxonomists for standard genome sequencing and annotation.</title>
        <authorList>
            <consortium name="The Broad Institute Genomics Platform"/>
            <consortium name="The Broad Institute Genome Sequencing Center for Infectious Disease"/>
            <person name="Wu L."/>
            <person name="Ma J."/>
        </authorList>
    </citation>
    <scope>NUCLEOTIDE SEQUENCE [LARGE SCALE GENOMIC DNA]</scope>
    <source>
        <strain evidence="3">CGMCC 1.16026</strain>
    </source>
</reference>
<evidence type="ECO:0000313" key="2">
    <source>
        <dbReference type="EMBL" id="MFC6646341.1"/>
    </source>
</evidence>
<dbReference type="Pfam" id="PF00534">
    <property type="entry name" value="Glycos_transf_1"/>
    <property type="match status" value="1"/>
</dbReference>
<dbReference type="PANTHER" id="PTHR45947:SF3">
    <property type="entry name" value="SULFOQUINOVOSYL TRANSFERASE SQD2"/>
    <property type="match status" value="1"/>
</dbReference>
<keyword evidence="2" id="KW-0808">Transferase</keyword>
<gene>
    <name evidence="2" type="ORF">ACFQBQ_12245</name>
</gene>
<accession>A0ABW1ZAW7</accession>
<dbReference type="Gene3D" id="3.40.50.2000">
    <property type="entry name" value="Glycogen Phosphorylase B"/>
    <property type="match status" value="2"/>
</dbReference>
<evidence type="ECO:0000313" key="3">
    <source>
        <dbReference type="Proteomes" id="UP001596391"/>
    </source>
</evidence>
<proteinExistence type="predicted"/>
<dbReference type="RefSeq" id="WP_263370470.1">
    <property type="nucleotide sequence ID" value="NZ_JAGSYD010000001.1"/>
</dbReference>
<dbReference type="InterPro" id="IPR001296">
    <property type="entry name" value="Glyco_trans_1"/>
</dbReference>
<keyword evidence="2" id="KW-0328">Glycosyltransferase</keyword>
<dbReference type="Proteomes" id="UP001596391">
    <property type="component" value="Unassembled WGS sequence"/>
</dbReference>